<protein>
    <submittedName>
        <fullName evidence="1">Uncharacterized protein</fullName>
    </submittedName>
</protein>
<reference evidence="1 2" key="1">
    <citation type="submission" date="2016-07" db="EMBL/GenBank/DDBJ databases">
        <title>Draft genome of Scalindua rubra, obtained from a brine-seawater interface in the Red Sea, sheds light on salt adaptation in anammox bacteria.</title>
        <authorList>
            <person name="Speth D.R."/>
            <person name="Lagkouvardos I."/>
            <person name="Wang Y."/>
            <person name="Qian P.-Y."/>
            <person name="Dutilh B.E."/>
            <person name="Jetten M.S."/>
        </authorList>
    </citation>
    <scope>NUCLEOTIDE SEQUENCE [LARGE SCALE GENOMIC DNA]</scope>
    <source>
        <strain evidence="1">BSI-1</strain>
    </source>
</reference>
<dbReference type="Proteomes" id="UP000094056">
    <property type="component" value="Unassembled WGS sequence"/>
</dbReference>
<gene>
    <name evidence="1" type="ORF">SCARUB_05171</name>
</gene>
<comment type="caution">
    <text evidence="1">The sequence shown here is derived from an EMBL/GenBank/DDBJ whole genome shotgun (WGS) entry which is preliminary data.</text>
</comment>
<proteinExistence type="predicted"/>
<dbReference type="AlphaFoldDB" id="A0A1E3X276"/>
<evidence type="ECO:0000313" key="1">
    <source>
        <dbReference type="EMBL" id="ODS29726.1"/>
    </source>
</evidence>
<organism evidence="1 2">
    <name type="scientific">Candidatus Scalindua rubra</name>
    <dbReference type="NCBI Taxonomy" id="1872076"/>
    <lineage>
        <taxon>Bacteria</taxon>
        <taxon>Pseudomonadati</taxon>
        <taxon>Planctomycetota</taxon>
        <taxon>Candidatus Brocadiia</taxon>
        <taxon>Candidatus Brocadiales</taxon>
        <taxon>Candidatus Scalinduaceae</taxon>
        <taxon>Candidatus Scalindua</taxon>
    </lineage>
</organism>
<accession>A0A1E3X276</accession>
<name>A0A1E3X276_9BACT</name>
<sequence>MKIPNYELNVIAADFAYCKTAELMQLGSNKYRTQTLIMHLK</sequence>
<evidence type="ECO:0000313" key="2">
    <source>
        <dbReference type="Proteomes" id="UP000094056"/>
    </source>
</evidence>
<dbReference type="EMBL" id="MAYW01000395">
    <property type="protein sequence ID" value="ODS29726.1"/>
    <property type="molecule type" value="Genomic_DNA"/>
</dbReference>